<dbReference type="Gene3D" id="3.40.50.2300">
    <property type="match status" value="2"/>
</dbReference>
<proteinExistence type="predicted"/>
<evidence type="ECO:0000256" key="3">
    <source>
        <dbReference type="ARBA" id="ARBA00023163"/>
    </source>
</evidence>
<organism evidence="5 6">
    <name type="scientific">Paenibacillus tyrfis</name>
    <dbReference type="NCBI Taxonomy" id="1501230"/>
    <lineage>
        <taxon>Bacteria</taxon>
        <taxon>Bacillati</taxon>
        <taxon>Bacillota</taxon>
        <taxon>Bacilli</taxon>
        <taxon>Bacillales</taxon>
        <taxon>Paenibacillaceae</taxon>
        <taxon>Paenibacillus</taxon>
    </lineage>
</organism>
<keyword evidence="1" id="KW-0805">Transcription regulation</keyword>
<evidence type="ECO:0000313" key="6">
    <source>
        <dbReference type="Proteomes" id="UP000028123"/>
    </source>
</evidence>
<dbReference type="InterPro" id="IPR028082">
    <property type="entry name" value="Peripla_BP_I"/>
</dbReference>
<dbReference type="EMBL" id="JNVM01000008">
    <property type="protein sequence ID" value="KEQ25910.1"/>
    <property type="molecule type" value="Genomic_DNA"/>
</dbReference>
<comment type="caution">
    <text evidence="5">The sequence shown here is derived from an EMBL/GenBank/DDBJ whole genome shotgun (WGS) entry which is preliminary data.</text>
</comment>
<dbReference type="eggNOG" id="COG1609">
    <property type="taxonomic scope" value="Bacteria"/>
</dbReference>
<dbReference type="PANTHER" id="PTHR30146:SF149">
    <property type="entry name" value="HTH-TYPE TRANSCRIPTIONAL REGULATOR EBGR"/>
    <property type="match status" value="1"/>
</dbReference>
<dbReference type="PRINTS" id="PR00036">
    <property type="entry name" value="HTHLACI"/>
</dbReference>
<dbReference type="CDD" id="cd01392">
    <property type="entry name" value="HTH_LacI"/>
    <property type="match status" value="1"/>
</dbReference>
<dbReference type="GO" id="GO:0000976">
    <property type="term" value="F:transcription cis-regulatory region binding"/>
    <property type="evidence" value="ECO:0007669"/>
    <property type="project" value="TreeGrafter"/>
</dbReference>
<name>A0A081P5D7_9BACL</name>
<protein>
    <recommendedName>
        <fullName evidence="4">HTH lacI-type domain-containing protein</fullName>
    </recommendedName>
</protein>
<dbReference type="SUPFAM" id="SSF53822">
    <property type="entry name" value="Periplasmic binding protein-like I"/>
    <property type="match status" value="1"/>
</dbReference>
<evidence type="ECO:0000259" key="4">
    <source>
        <dbReference type="PROSITE" id="PS50932"/>
    </source>
</evidence>
<feature type="domain" description="HTH lacI-type" evidence="4">
    <location>
        <begin position="2"/>
        <end position="48"/>
    </location>
</feature>
<dbReference type="PANTHER" id="PTHR30146">
    <property type="entry name" value="LACI-RELATED TRANSCRIPTIONAL REPRESSOR"/>
    <property type="match status" value="1"/>
</dbReference>
<sequence>MVTIKDIAQQANVSTTTVSRVLNNDQSFNVSEKTRNKVLEVARRLGYKTIVERYNKKHYRLALVYKSFIFNSHLDNDFHFSIRSGIDRVCLQYEIDSINVFNFTNMSASHIHGAIIQGNYTDEEITGIARSLDTDKILVIGRCPNDNKFDSVWFDTKKAIHSALDYLTGLGHRDIGYIGSIESPDLEFEDRRDQVFLRYMSKFPEFKSSRIYIGENGIKSGYKMMERAFHEGPLPSAFFIANDPNAIGALEFLKEQNISVPGMVSIVGFNDHSMARYTTPSLTTVHIPTEYMGQTAVQTIIERIEDVRSMCKKVLIPTQLMIRNSAERLQTKNR</sequence>
<keyword evidence="3" id="KW-0804">Transcription</keyword>
<dbReference type="SMART" id="SM00354">
    <property type="entry name" value="HTH_LACI"/>
    <property type="match status" value="1"/>
</dbReference>
<dbReference type="RefSeq" id="WP_036680258.1">
    <property type="nucleotide sequence ID" value="NZ_JNVM01000008.1"/>
</dbReference>
<dbReference type="PROSITE" id="PS50932">
    <property type="entry name" value="HTH_LACI_2"/>
    <property type="match status" value="1"/>
</dbReference>
<dbReference type="InterPro" id="IPR010982">
    <property type="entry name" value="Lambda_DNA-bd_dom_sf"/>
</dbReference>
<dbReference type="SUPFAM" id="SSF47413">
    <property type="entry name" value="lambda repressor-like DNA-binding domains"/>
    <property type="match status" value="1"/>
</dbReference>
<dbReference type="InterPro" id="IPR046335">
    <property type="entry name" value="LacI/GalR-like_sensor"/>
</dbReference>
<dbReference type="OrthoDB" id="43195at2"/>
<dbReference type="Proteomes" id="UP000028123">
    <property type="component" value="Unassembled WGS sequence"/>
</dbReference>
<gene>
    <name evidence="5" type="ORF">ET33_35550</name>
</gene>
<evidence type="ECO:0000313" key="5">
    <source>
        <dbReference type="EMBL" id="KEQ25910.1"/>
    </source>
</evidence>
<dbReference type="InterPro" id="IPR000843">
    <property type="entry name" value="HTH_LacI"/>
</dbReference>
<dbReference type="CDD" id="cd01544">
    <property type="entry name" value="PBP1_GalR"/>
    <property type="match status" value="1"/>
</dbReference>
<keyword evidence="2" id="KW-0238">DNA-binding</keyword>
<dbReference type="Pfam" id="PF00356">
    <property type="entry name" value="LacI"/>
    <property type="match status" value="1"/>
</dbReference>
<evidence type="ECO:0000256" key="2">
    <source>
        <dbReference type="ARBA" id="ARBA00023125"/>
    </source>
</evidence>
<dbReference type="AlphaFoldDB" id="A0A081P5D7"/>
<dbReference type="PROSITE" id="PS00356">
    <property type="entry name" value="HTH_LACI_1"/>
    <property type="match status" value="1"/>
</dbReference>
<dbReference type="Gene3D" id="1.10.260.40">
    <property type="entry name" value="lambda repressor-like DNA-binding domains"/>
    <property type="match status" value="1"/>
</dbReference>
<evidence type="ECO:0000256" key="1">
    <source>
        <dbReference type="ARBA" id="ARBA00023015"/>
    </source>
</evidence>
<dbReference type="Pfam" id="PF13377">
    <property type="entry name" value="Peripla_BP_3"/>
    <property type="match status" value="1"/>
</dbReference>
<keyword evidence="6" id="KW-1185">Reference proteome</keyword>
<accession>A0A081P5D7</accession>
<dbReference type="GO" id="GO:0003700">
    <property type="term" value="F:DNA-binding transcription factor activity"/>
    <property type="evidence" value="ECO:0007669"/>
    <property type="project" value="TreeGrafter"/>
</dbReference>
<reference evidence="5 6" key="1">
    <citation type="submission" date="2014-06" db="EMBL/GenBank/DDBJ databases">
        <title>Draft genome sequence of Paenibacillus sp. MSt1.</title>
        <authorList>
            <person name="Aw Y.K."/>
            <person name="Ong K.S."/>
            <person name="Gan H.M."/>
            <person name="Lee S.M."/>
        </authorList>
    </citation>
    <scope>NUCLEOTIDE SEQUENCE [LARGE SCALE GENOMIC DNA]</scope>
    <source>
        <strain evidence="5 6">MSt1</strain>
    </source>
</reference>